<name>A0AAD4LKT6_9AGAM</name>
<dbReference type="Proteomes" id="UP001201163">
    <property type="component" value="Unassembled WGS sequence"/>
</dbReference>
<protein>
    <submittedName>
        <fullName evidence="1">Uncharacterized protein</fullName>
    </submittedName>
</protein>
<evidence type="ECO:0000313" key="2">
    <source>
        <dbReference type="Proteomes" id="UP001201163"/>
    </source>
</evidence>
<accession>A0AAD4LKT6</accession>
<sequence>MGSLYLDQTDTLSSSGGHWVLPISLGLNQPGVSGKGKDLDDVLGPIEERELLSTRICISSKDLEKPTYVVGGKKFSLQAQKRHGRANLAGICQTSNLDKRGSGSHVYFFFFLAKTNTVKILVKMIQEMVPLRGLLTSYDIWGGHHFLVREVGLRGIPKGMPVQVPVPNSAEAAVSVGPCGPFRKVVVAQGPKDCIIHNKQSTMRTLYCKFYPFDFGLIVHLFSKPSCTLCAGKLALFPLQTQLVFSRTRIYEASLKLSLHQTQMIERNRSGCNASPDGPSRAVVHLWSNEMTHVPFRGWTRVEITARLAGRELRRRALGSIRTI</sequence>
<proteinExistence type="predicted"/>
<gene>
    <name evidence="1" type="ORF">EDB92DRAFT_1815071</name>
</gene>
<comment type="caution">
    <text evidence="1">The sequence shown here is derived from an EMBL/GenBank/DDBJ whole genome shotgun (WGS) entry which is preliminary data.</text>
</comment>
<dbReference type="AlphaFoldDB" id="A0AAD4LKT6"/>
<organism evidence="1 2">
    <name type="scientific">Lactarius akahatsu</name>
    <dbReference type="NCBI Taxonomy" id="416441"/>
    <lineage>
        <taxon>Eukaryota</taxon>
        <taxon>Fungi</taxon>
        <taxon>Dikarya</taxon>
        <taxon>Basidiomycota</taxon>
        <taxon>Agaricomycotina</taxon>
        <taxon>Agaricomycetes</taxon>
        <taxon>Russulales</taxon>
        <taxon>Russulaceae</taxon>
        <taxon>Lactarius</taxon>
    </lineage>
</organism>
<evidence type="ECO:0000313" key="1">
    <source>
        <dbReference type="EMBL" id="KAH8994555.1"/>
    </source>
</evidence>
<dbReference type="EMBL" id="JAKELL010000014">
    <property type="protein sequence ID" value="KAH8994555.1"/>
    <property type="molecule type" value="Genomic_DNA"/>
</dbReference>
<reference evidence="1" key="1">
    <citation type="submission" date="2022-01" db="EMBL/GenBank/DDBJ databases">
        <title>Comparative genomics reveals a dynamic genome evolution in the ectomycorrhizal milk-cap (Lactarius) mushrooms.</title>
        <authorList>
            <consortium name="DOE Joint Genome Institute"/>
            <person name="Lebreton A."/>
            <person name="Tang N."/>
            <person name="Kuo A."/>
            <person name="LaButti K."/>
            <person name="Drula E."/>
            <person name="Barry K."/>
            <person name="Clum A."/>
            <person name="Lipzen A."/>
            <person name="Mousain D."/>
            <person name="Ng V."/>
            <person name="Wang R."/>
            <person name="Wang X."/>
            <person name="Dai Y."/>
            <person name="Henrissat B."/>
            <person name="Grigoriev I.V."/>
            <person name="Guerin-Laguette A."/>
            <person name="Yu F."/>
            <person name="Martin F.M."/>
        </authorList>
    </citation>
    <scope>NUCLEOTIDE SEQUENCE</scope>
    <source>
        <strain evidence="1">QP</strain>
    </source>
</reference>
<keyword evidence="2" id="KW-1185">Reference proteome</keyword>